<dbReference type="OrthoDB" id="176203at2"/>
<dbReference type="InterPro" id="IPR015943">
    <property type="entry name" value="WD40/YVTN_repeat-like_dom_sf"/>
</dbReference>
<organism evidence="1 2">
    <name type="scientific">Lacimicrobium alkaliphilum</name>
    <dbReference type="NCBI Taxonomy" id="1526571"/>
    <lineage>
        <taxon>Bacteria</taxon>
        <taxon>Pseudomonadati</taxon>
        <taxon>Pseudomonadota</taxon>
        <taxon>Gammaproteobacteria</taxon>
        <taxon>Alteromonadales</taxon>
        <taxon>Alteromonadaceae</taxon>
        <taxon>Lacimicrobium</taxon>
    </lineage>
</organism>
<reference evidence="1 2" key="1">
    <citation type="submission" date="2015-12" db="EMBL/GenBank/DDBJ databases">
        <title>Complete genome of Lacimicrobium alkaliphilum KCTC 32984.</title>
        <authorList>
            <person name="Kim S.-G."/>
            <person name="Lee Y.-J."/>
        </authorList>
    </citation>
    <scope>NUCLEOTIDE SEQUENCE [LARGE SCALE GENOMIC DNA]</scope>
    <source>
        <strain evidence="1 2">YelD216</strain>
    </source>
</reference>
<dbReference type="Pfam" id="PF07494">
    <property type="entry name" value="Reg_prop"/>
    <property type="match status" value="3"/>
</dbReference>
<protein>
    <recommendedName>
        <fullName evidence="3">Diguanylate cyclase</fullName>
    </recommendedName>
</protein>
<proteinExistence type="predicted"/>
<evidence type="ECO:0000313" key="2">
    <source>
        <dbReference type="Proteomes" id="UP000068447"/>
    </source>
</evidence>
<dbReference type="InterPro" id="IPR011110">
    <property type="entry name" value="Reg_prop"/>
</dbReference>
<dbReference type="AlphaFoldDB" id="A0A0U3AJ97"/>
<dbReference type="Proteomes" id="UP000068447">
    <property type="component" value="Chromosome"/>
</dbReference>
<accession>A0A0U3AJ97</accession>
<dbReference type="SUPFAM" id="SSF50998">
    <property type="entry name" value="Quinoprotein alcohol dehydrogenase-like"/>
    <property type="match status" value="1"/>
</dbReference>
<sequence length="399" mass="45080">MHYAEVTICLSVQLPIFNMMMFKAKALGVLLLLIGLFNTGIAAELPLSEVQLHFKRFSLNEGLPSAYINTLTQTEEGYIWIGSKSGLSRFDGYDFLNFRLTDELEGTGISNDVTALLADDSHNLWVGTDSGLHHFDIRQQRFTSVPFPTEQDYTVLTLYLDETDRLWIGTDRGLYYLDTGAQPFSLLAQESVRQSIKFLAQSEDKLWIGSKSGLFVKDPQSNDIRQIMLRENPDFDVRYERIFDAVIDKGRLYLATDGDGVLIVDTTTEKLLSQHLKDQPFIQSNSIWSIKKQGEWLWLGYFYDGLTAWQPQSNDHFHSRYHAQINYSIPFDNISQLFFDNQGLLWIGTTNGLAVGDISNRHVIHLGEFQASVISISGLPCSATMGYGLAARTVSIITT</sequence>
<dbReference type="STRING" id="1526571.AT746_11405"/>
<dbReference type="InterPro" id="IPR011047">
    <property type="entry name" value="Quinoprotein_ADH-like_sf"/>
</dbReference>
<dbReference type="EMBL" id="CP013650">
    <property type="protein sequence ID" value="ALS98817.1"/>
    <property type="molecule type" value="Genomic_DNA"/>
</dbReference>
<dbReference type="KEGG" id="lal:AT746_11405"/>
<keyword evidence="2" id="KW-1185">Reference proteome</keyword>
<evidence type="ECO:0008006" key="3">
    <source>
        <dbReference type="Google" id="ProtNLM"/>
    </source>
</evidence>
<dbReference type="Gene3D" id="2.130.10.10">
    <property type="entry name" value="YVTN repeat-like/Quinoprotein amine dehydrogenase"/>
    <property type="match status" value="1"/>
</dbReference>
<name>A0A0U3AJ97_9ALTE</name>
<evidence type="ECO:0000313" key="1">
    <source>
        <dbReference type="EMBL" id="ALS98817.1"/>
    </source>
</evidence>
<gene>
    <name evidence="1" type="ORF">AT746_11405</name>
</gene>